<name>A0A1S4CR28_TOBAC</name>
<dbReference type="RefSeq" id="XP_016503469.2">
    <property type="nucleotide sequence ID" value="XM_016647983.2"/>
</dbReference>
<reference evidence="1" key="1">
    <citation type="journal article" date="2014" name="Nat. Commun.">
        <title>The tobacco genome sequence and its comparison with those of tomato and potato.</title>
        <authorList>
            <person name="Sierro N."/>
            <person name="Battey J.N."/>
            <person name="Ouadi S."/>
            <person name="Bakaher N."/>
            <person name="Bovet L."/>
            <person name="Willig A."/>
            <person name="Goepfert S."/>
            <person name="Peitsch M.C."/>
            <person name="Ivanov N.V."/>
        </authorList>
    </citation>
    <scope>NUCLEOTIDE SEQUENCE [LARGE SCALE GENOMIC DNA]</scope>
</reference>
<organism evidence="1 2">
    <name type="scientific">Nicotiana tabacum</name>
    <name type="common">Common tobacco</name>
    <dbReference type="NCBI Taxonomy" id="4097"/>
    <lineage>
        <taxon>Eukaryota</taxon>
        <taxon>Viridiplantae</taxon>
        <taxon>Streptophyta</taxon>
        <taxon>Embryophyta</taxon>
        <taxon>Tracheophyta</taxon>
        <taxon>Spermatophyta</taxon>
        <taxon>Magnoliopsida</taxon>
        <taxon>eudicotyledons</taxon>
        <taxon>Gunneridae</taxon>
        <taxon>Pentapetalae</taxon>
        <taxon>asterids</taxon>
        <taxon>lamiids</taxon>
        <taxon>Solanales</taxon>
        <taxon>Solanaceae</taxon>
        <taxon>Nicotianoideae</taxon>
        <taxon>Nicotianeae</taxon>
        <taxon>Nicotiana</taxon>
    </lineage>
</organism>
<dbReference type="AlphaFoldDB" id="A0A1S4CR28"/>
<sequence>MKDAAKFDDPAIFQVSPSYEEVTMDLLFGGHNKGFAVLAKVLYPVNNEKVYPLYYVLCDTNLDCFVLTVHGIHAMAIQRGDVIILLDPYYSLVNFEWQGKLYHFKSVRVNLPNQVLVNGEAVPNHFAIRQPLGRKPKAWGL</sequence>
<dbReference type="RefSeq" id="XP_016503469.1">
    <property type="nucleotide sequence ID" value="XM_016647983.1"/>
</dbReference>
<dbReference type="KEGG" id="nta:107821556"/>
<dbReference type="Gene3D" id="1.25.40.10">
    <property type="entry name" value="Tetratricopeptide repeat domain"/>
    <property type="match status" value="1"/>
</dbReference>
<keyword evidence="1" id="KW-1185">Reference proteome</keyword>
<dbReference type="OrthoDB" id="423589at2759"/>
<evidence type="ECO:0000313" key="1">
    <source>
        <dbReference type="Proteomes" id="UP000790787"/>
    </source>
</evidence>
<dbReference type="SMR" id="A0A1S4CR28"/>
<proteinExistence type="predicted"/>
<dbReference type="STRING" id="4097.A0A1S4CR28"/>
<gene>
    <name evidence="2" type="primary">LOC107821556</name>
</gene>
<dbReference type="InterPro" id="IPR038645">
    <property type="entry name" value="TTC5_OB_sf"/>
</dbReference>
<dbReference type="InterPro" id="IPR032076">
    <property type="entry name" value="TTC5_OB"/>
</dbReference>
<dbReference type="Gene3D" id="2.40.50.550">
    <property type="match status" value="1"/>
</dbReference>
<dbReference type="Pfam" id="PF16669">
    <property type="entry name" value="TTC5_OB"/>
    <property type="match status" value="1"/>
</dbReference>
<evidence type="ECO:0000313" key="2">
    <source>
        <dbReference type="RefSeq" id="XP_016503469.2"/>
    </source>
</evidence>
<reference evidence="2" key="2">
    <citation type="submission" date="2025-08" db="UniProtKB">
        <authorList>
            <consortium name="RefSeq"/>
        </authorList>
    </citation>
    <scope>IDENTIFICATION</scope>
    <source>
        <tissue evidence="2">Leaf</tissue>
    </source>
</reference>
<dbReference type="Proteomes" id="UP000790787">
    <property type="component" value="Chromosome 24"/>
</dbReference>
<dbReference type="PaxDb" id="4097-A0A1S4CR28"/>
<accession>A0A1S4CR28</accession>
<dbReference type="GeneID" id="107821556"/>
<protein>
    <submittedName>
        <fullName evidence="2">Uncharacterized protein LOC107821556</fullName>
    </submittedName>
</protein>
<dbReference type="InterPro" id="IPR011990">
    <property type="entry name" value="TPR-like_helical_dom_sf"/>
</dbReference>